<protein>
    <submittedName>
        <fullName evidence="1">Uncharacterized protein</fullName>
    </submittedName>
</protein>
<sequence>MELNEEEDDVHFGDMYDSVWDEIRVEEEMAAEFTDYFPGTAKTYGMDYTFLSLFNTDENRVYCKTNMYYLFSCKQEWEIASWLLGSGLSMGKIDLFLSVEMVRLGTFLCHSAVPKSCEDEQKC</sequence>
<gene>
    <name evidence="1" type="ORF">F5891DRAFT_1198886</name>
</gene>
<keyword evidence="2" id="KW-1185">Reference proteome</keyword>
<name>A0AAD4DPY5_9AGAM</name>
<proteinExistence type="predicted"/>
<dbReference type="RefSeq" id="XP_041217328.1">
    <property type="nucleotide sequence ID" value="XM_041368685.1"/>
</dbReference>
<dbReference type="EMBL" id="JABBWK010000168">
    <property type="protein sequence ID" value="KAG1889009.1"/>
    <property type="molecule type" value="Genomic_DNA"/>
</dbReference>
<dbReference type="Proteomes" id="UP001195769">
    <property type="component" value="Unassembled WGS sequence"/>
</dbReference>
<dbReference type="GeneID" id="64662983"/>
<accession>A0AAD4DPY5</accession>
<reference evidence="1" key="1">
    <citation type="journal article" date="2020" name="New Phytol.">
        <title>Comparative genomics reveals dynamic genome evolution in host specialist ectomycorrhizal fungi.</title>
        <authorList>
            <person name="Lofgren L.A."/>
            <person name="Nguyen N.H."/>
            <person name="Vilgalys R."/>
            <person name="Ruytinx J."/>
            <person name="Liao H.L."/>
            <person name="Branco S."/>
            <person name="Kuo A."/>
            <person name="LaButti K."/>
            <person name="Lipzen A."/>
            <person name="Andreopoulos W."/>
            <person name="Pangilinan J."/>
            <person name="Riley R."/>
            <person name="Hundley H."/>
            <person name="Na H."/>
            <person name="Barry K."/>
            <person name="Grigoriev I.V."/>
            <person name="Stajich J.E."/>
            <person name="Kennedy P.G."/>
        </authorList>
    </citation>
    <scope>NUCLEOTIDE SEQUENCE</scope>
    <source>
        <strain evidence="1">FC203</strain>
    </source>
</reference>
<evidence type="ECO:0000313" key="2">
    <source>
        <dbReference type="Proteomes" id="UP001195769"/>
    </source>
</evidence>
<evidence type="ECO:0000313" key="1">
    <source>
        <dbReference type="EMBL" id="KAG1889009.1"/>
    </source>
</evidence>
<organism evidence="1 2">
    <name type="scientific">Suillus fuscotomentosus</name>
    <dbReference type="NCBI Taxonomy" id="1912939"/>
    <lineage>
        <taxon>Eukaryota</taxon>
        <taxon>Fungi</taxon>
        <taxon>Dikarya</taxon>
        <taxon>Basidiomycota</taxon>
        <taxon>Agaricomycotina</taxon>
        <taxon>Agaricomycetes</taxon>
        <taxon>Agaricomycetidae</taxon>
        <taxon>Boletales</taxon>
        <taxon>Suillineae</taxon>
        <taxon>Suillaceae</taxon>
        <taxon>Suillus</taxon>
    </lineage>
</organism>
<dbReference type="AlphaFoldDB" id="A0AAD4DPY5"/>
<comment type="caution">
    <text evidence="1">The sequence shown here is derived from an EMBL/GenBank/DDBJ whole genome shotgun (WGS) entry which is preliminary data.</text>
</comment>